<sequence>MNKVQQINLGGVPFTIDEDALEHLTRYLDTIHAHFRQSDGYEEITQDIEARMAELFQEGMGQRQIVTLKDVRDAIVIMGTPEDFGAEPIDETLSEEGSERAHRRTHDYRTGRRLFRNPEDEVIGGVCSGIAAYFGISDPLWIRLVFIVVTISGGFGIPAYIILWAILPKAETASDRLAMRGEPINVSNIGRIIEEEIEHISSKVSEFGNEFGGKKKGATGGGTLGEVLRQIVSFIGKVVAILIKLISNLWKPLLILFGALIALGLLASWIAMFTGGVFFWPYVDYFAPEWPMVTMLGAFNILMIIGVVLLSAGLSIVRTLYGTRMSRPWQIGLTAFWVLNIVSFFGVMAFMARDFSNEAHLDRRVELTAITTDTLNFRIDEAVPGNDEFNIDGELFFYHDALISDNVDIEIRKGESEGFVLEERLESRGTNLAMAEELAAAINYQERVTADALTVPTYFKISRGTKWRVQGVRAILEIPVGKFIRFDGETRFYIDDADKENYRPRIYDNPGSTWQMTEAGLQCLDCTEE</sequence>
<evidence type="ECO:0000259" key="8">
    <source>
        <dbReference type="Pfam" id="PF22744"/>
    </source>
</evidence>
<evidence type="ECO:0000313" key="10">
    <source>
        <dbReference type="Proteomes" id="UP000029736"/>
    </source>
</evidence>
<keyword evidence="3 6" id="KW-0812">Transmembrane</keyword>
<dbReference type="GO" id="GO:0005886">
    <property type="term" value="C:plasma membrane"/>
    <property type="evidence" value="ECO:0007669"/>
    <property type="project" value="UniProtKB-SubCell"/>
</dbReference>
<dbReference type="RefSeq" id="WP_044216238.1">
    <property type="nucleotide sequence ID" value="NZ_JBKAGJ010000053.1"/>
</dbReference>
<feature type="transmembrane region" description="Helical" evidence="6">
    <location>
        <begin position="329"/>
        <end position="352"/>
    </location>
</feature>
<comment type="subcellular location">
    <subcellularLocation>
        <location evidence="1">Cell membrane</location>
        <topology evidence="1">Single-pass membrane protein</topology>
    </subcellularLocation>
</comment>
<gene>
    <name evidence="9" type="ORF">IX84_02395</name>
</gene>
<dbReference type="EMBL" id="JPOS01000006">
    <property type="protein sequence ID" value="KGE89453.1"/>
    <property type="molecule type" value="Genomic_DNA"/>
</dbReference>
<comment type="caution">
    <text evidence="9">The sequence shown here is derived from an EMBL/GenBank/DDBJ whole genome shotgun (WGS) entry which is preliminary data.</text>
</comment>
<evidence type="ECO:0000256" key="5">
    <source>
        <dbReference type="ARBA" id="ARBA00023136"/>
    </source>
</evidence>
<dbReference type="AlphaFoldDB" id="A0A098SCQ3"/>
<dbReference type="STRING" id="1524460.IX84_02395"/>
<keyword evidence="10" id="KW-1185">Reference proteome</keyword>
<evidence type="ECO:0000256" key="2">
    <source>
        <dbReference type="ARBA" id="ARBA00022475"/>
    </source>
</evidence>
<evidence type="ECO:0000256" key="3">
    <source>
        <dbReference type="ARBA" id="ARBA00022692"/>
    </source>
</evidence>
<dbReference type="PANTHER" id="PTHR33885">
    <property type="entry name" value="PHAGE SHOCK PROTEIN C"/>
    <property type="match status" value="1"/>
</dbReference>
<evidence type="ECO:0000256" key="4">
    <source>
        <dbReference type="ARBA" id="ARBA00022989"/>
    </source>
</evidence>
<feature type="transmembrane region" description="Helical" evidence="6">
    <location>
        <begin position="292"/>
        <end position="317"/>
    </location>
</feature>
<evidence type="ECO:0000256" key="1">
    <source>
        <dbReference type="ARBA" id="ARBA00004162"/>
    </source>
</evidence>
<dbReference type="PANTHER" id="PTHR33885:SF3">
    <property type="entry name" value="PHAGE SHOCK PROTEIN C"/>
    <property type="match status" value="1"/>
</dbReference>
<evidence type="ECO:0000259" key="7">
    <source>
        <dbReference type="Pfam" id="PF04024"/>
    </source>
</evidence>
<feature type="transmembrane region" description="Helical" evidence="6">
    <location>
        <begin position="253"/>
        <end position="280"/>
    </location>
</feature>
<evidence type="ECO:0000256" key="6">
    <source>
        <dbReference type="SAM" id="Phobius"/>
    </source>
</evidence>
<organism evidence="9 10">
    <name type="scientific">Phaeodactylibacter xiamenensis</name>
    <dbReference type="NCBI Taxonomy" id="1524460"/>
    <lineage>
        <taxon>Bacteria</taxon>
        <taxon>Pseudomonadati</taxon>
        <taxon>Bacteroidota</taxon>
        <taxon>Saprospiria</taxon>
        <taxon>Saprospirales</taxon>
        <taxon>Haliscomenobacteraceae</taxon>
        <taxon>Phaeodactylibacter</taxon>
    </lineage>
</organism>
<dbReference type="OrthoDB" id="5772680at2"/>
<dbReference type="Pfam" id="PF22744">
    <property type="entry name" value="Toast-rack_PspC-Cterm"/>
    <property type="match status" value="1"/>
</dbReference>
<name>A0A098SCQ3_9BACT</name>
<feature type="transmembrane region" description="Helical" evidence="6">
    <location>
        <begin position="144"/>
        <end position="167"/>
    </location>
</feature>
<evidence type="ECO:0000313" key="9">
    <source>
        <dbReference type="EMBL" id="KGE89453.1"/>
    </source>
</evidence>
<dbReference type="InterPro" id="IPR052027">
    <property type="entry name" value="PspC"/>
</dbReference>
<dbReference type="InterPro" id="IPR054319">
    <property type="entry name" value="PspC-rel_ToastRack"/>
</dbReference>
<keyword evidence="2" id="KW-1003">Cell membrane</keyword>
<keyword evidence="5 6" id="KW-0472">Membrane</keyword>
<proteinExistence type="predicted"/>
<reference evidence="9 10" key="1">
    <citation type="journal article" date="2014" name="Int. J. Syst. Evol. Microbiol.">
        <title>Phaeodactylibacter xiamenensis gen. nov., sp. nov., a member of the family Saprospiraceae isolated from the marine alga Phaeodactylum tricornutum.</title>
        <authorList>
            <person name="Chen Z.Jr."/>
            <person name="Lei X."/>
            <person name="Lai Q."/>
            <person name="Li Y."/>
            <person name="Zhang B."/>
            <person name="Zhang J."/>
            <person name="Zhang H."/>
            <person name="Yang L."/>
            <person name="Zheng W."/>
            <person name="Tian Y."/>
            <person name="Yu Z."/>
            <person name="Xu H.Jr."/>
            <person name="Zheng T."/>
        </authorList>
    </citation>
    <scope>NUCLEOTIDE SEQUENCE [LARGE SCALE GENOMIC DNA]</scope>
    <source>
        <strain evidence="9 10">KD52</strain>
    </source>
</reference>
<dbReference type="Pfam" id="PF04024">
    <property type="entry name" value="PspC"/>
    <property type="match status" value="1"/>
</dbReference>
<protein>
    <submittedName>
        <fullName evidence="9">Uncharacterized protein</fullName>
    </submittedName>
</protein>
<dbReference type="Proteomes" id="UP000029736">
    <property type="component" value="Unassembled WGS sequence"/>
</dbReference>
<feature type="domain" description="PspC-related ToastRack" evidence="8">
    <location>
        <begin position="401"/>
        <end position="528"/>
    </location>
</feature>
<dbReference type="InterPro" id="IPR007168">
    <property type="entry name" value="Phageshock_PspC_N"/>
</dbReference>
<keyword evidence="4 6" id="KW-1133">Transmembrane helix</keyword>
<feature type="domain" description="Phage shock protein PspC N-terminal" evidence="7">
    <location>
        <begin position="112"/>
        <end position="170"/>
    </location>
</feature>
<accession>A0A098SCQ3</accession>